<evidence type="ECO:0000313" key="2">
    <source>
        <dbReference type="Ensembl" id="ENSCCRP00000056156.2"/>
    </source>
</evidence>
<evidence type="ECO:0000256" key="1">
    <source>
        <dbReference type="SAM" id="Phobius"/>
    </source>
</evidence>
<dbReference type="Proteomes" id="UP001108240">
    <property type="component" value="Unplaced"/>
</dbReference>
<dbReference type="Ensembl" id="ENSCCRT00000060869.2">
    <property type="protein sequence ID" value="ENSCCRP00000056156.2"/>
    <property type="gene ID" value="ENSCCRG00000030059.2"/>
</dbReference>
<dbReference type="GeneTree" id="ENSGT00940000177976"/>
<evidence type="ECO:0000313" key="3">
    <source>
        <dbReference type="Proteomes" id="UP001108240"/>
    </source>
</evidence>
<proteinExistence type="predicted"/>
<keyword evidence="1" id="KW-0472">Membrane</keyword>
<keyword evidence="3" id="KW-1185">Reference proteome</keyword>
<accession>A0A8C1D1G6</accession>
<organism evidence="2 3">
    <name type="scientific">Cyprinus carpio carpio</name>
    <dbReference type="NCBI Taxonomy" id="630221"/>
    <lineage>
        <taxon>Eukaryota</taxon>
        <taxon>Metazoa</taxon>
        <taxon>Chordata</taxon>
        <taxon>Craniata</taxon>
        <taxon>Vertebrata</taxon>
        <taxon>Euteleostomi</taxon>
        <taxon>Actinopterygii</taxon>
        <taxon>Neopterygii</taxon>
        <taxon>Teleostei</taxon>
        <taxon>Ostariophysi</taxon>
        <taxon>Cypriniformes</taxon>
        <taxon>Cyprinidae</taxon>
        <taxon>Cyprininae</taxon>
        <taxon>Cyprinus</taxon>
    </lineage>
</organism>
<reference evidence="2" key="2">
    <citation type="submission" date="2025-09" db="UniProtKB">
        <authorList>
            <consortium name="Ensembl"/>
        </authorList>
    </citation>
    <scope>IDENTIFICATION</scope>
</reference>
<reference evidence="2" key="1">
    <citation type="submission" date="2025-08" db="UniProtKB">
        <authorList>
            <consortium name="Ensembl"/>
        </authorList>
    </citation>
    <scope>IDENTIFICATION</scope>
</reference>
<dbReference type="AlphaFoldDB" id="A0A8C1D1G6"/>
<protein>
    <submittedName>
        <fullName evidence="2">Si:dkey-111e8.4</fullName>
    </submittedName>
</protein>
<sequence>MKSTFSVSWKDCQCHGHQTLSGRVCAGCDSCCAAPRRMESGDSLSRWLNSDVFIVFVVLLLLLLLVIFAVCWLIRRHHTQRPTEKMAEIEIIPVDGTHVGNPPRFTLKIVTEQIHATELVEMLTRRGCSVELPDRQNPSVSAVTENDGNDQDFTDALQNI</sequence>
<name>A0A8C1D1G6_CYPCA</name>
<feature type="transmembrane region" description="Helical" evidence="1">
    <location>
        <begin position="52"/>
        <end position="74"/>
    </location>
</feature>
<keyword evidence="1" id="KW-1133">Transmembrane helix</keyword>
<keyword evidence="1" id="KW-0812">Transmembrane</keyword>
<dbReference type="OMA" id="EQIHATE"/>